<name>A0A402BCR9_9CHLR</name>
<dbReference type="Proteomes" id="UP000287171">
    <property type="component" value="Unassembled WGS sequence"/>
</dbReference>
<protein>
    <submittedName>
        <fullName evidence="1">Uncharacterized protein</fullName>
    </submittedName>
</protein>
<gene>
    <name evidence="1" type="ORF">KDA_46200</name>
</gene>
<evidence type="ECO:0000313" key="1">
    <source>
        <dbReference type="EMBL" id="GCE29136.1"/>
    </source>
</evidence>
<dbReference type="EMBL" id="BIFT01000001">
    <property type="protein sequence ID" value="GCE29136.1"/>
    <property type="molecule type" value="Genomic_DNA"/>
</dbReference>
<reference evidence="2" key="1">
    <citation type="submission" date="2018-12" db="EMBL/GenBank/DDBJ databases">
        <title>Tengunoibacter tsumagoiensis gen. nov., sp. nov., Dictyobacter kobayashii sp. nov., D. alpinus sp. nov., and D. joshuensis sp. nov. and description of Dictyobacteraceae fam. nov. within the order Ktedonobacterales isolated from Tengu-no-mugimeshi.</title>
        <authorList>
            <person name="Wang C.M."/>
            <person name="Zheng Y."/>
            <person name="Sakai Y."/>
            <person name="Toyoda A."/>
            <person name="Minakuchi Y."/>
            <person name="Abe K."/>
            <person name="Yokota A."/>
            <person name="Yabe S."/>
        </authorList>
    </citation>
    <scope>NUCLEOTIDE SEQUENCE [LARGE SCALE GENOMIC DNA]</scope>
    <source>
        <strain evidence="2">Uno16</strain>
    </source>
</reference>
<keyword evidence="2" id="KW-1185">Reference proteome</keyword>
<dbReference type="AlphaFoldDB" id="A0A402BCR9"/>
<sequence length="97" mass="11362">MWRHGDVLIEQVAELPVAATRTQSSILAHGEITGHSHRLETPENAVLWTTREMLFLQVIHTVRIIHEEHKPITLEPGTYRVWKQREYTPQAIKYVRD</sequence>
<evidence type="ECO:0000313" key="2">
    <source>
        <dbReference type="Proteomes" id="UP000287171"/>
    </source>
</evidence>
<dbReference type="RefSeq" id="WP_126629272.1">
    <property type="nucleotide sequence ID" value="NZ_BIFT01000001.1"/>
</dbReference>
<proteinExistence type="predicted"/>
<comment type="caution">
    <text evidence="1">The sequence shown here is derived from an EMBL/GenBank/DDBJ whole genome shotgun (WGS) entry which is preliminary data.</text>
</comment>
<accession>A0A402BCR9</accession>
<dbReference type="OrthoDB" id="489312at2"/>
<organism evidence="1 2">
    <name type="scientific">Dictyobacter alpinus</name>
    <dbReference type="NCBI Taxonomy" id="2014873"/>
    <lineage>
        <taxon>Bacteria</taxon>
        <taxon>Bacillati</taxon>
        <taxon>Chloroflexota</taxon>
        <taxon>Ktedonobacteria</taxon>
        <taxon>Ktedonobacterales</taxon>
        <taxon>Dictyobacteraceae</taxon>
        <taxon>Dictyobacter</taxon>
    </lineage>
</organism>